<dbReference type="InterPro" id="IPR056823">
    <property type="entry name" value="TEN-like_YD-shell"/>
</dbReference>
<feature type="domain" description="Teneurin-like YD-shell" evidence="3">
    <location>
        <begin position="863"/>
        <end position="1165"/>
    </location>
</feature>
<dbReference type="PANTHER" id="PTHR32305">
    <property type="match status" value="1"/>
</dbReference>
<dbReference type="InterPro" id="IPR006530">
    <property type="entry name" value="YD"/>
</dbReference>
<dbReference type="RefSeq" id="WP_155308989.1">
    <property type="nucleotide sequence ID" value="NZ_AP021879.1"/>
</dbReference>
<evidence type="ECO:0000313" key="5">
    <source>
        <dbReference type="Proteomes" id="UP000422108"/>
    </source>
</evidence>
<feature type="domain" description="Teneurin-like YD-shell" evidence="3">
    <location>
        <begin position="620"/>
        <end position="739"/>
    </location>
</feature>
<dbReference type="InterPro" id="IPR031325">
    <property type="entry name" value="RHS_repeat"/>
</dbReference>
<dbReference type="Gene3D" id="2.180.10.10">
    <property type="entry name" value="RHS repeat-associated core"/>
    <property type="match status" value="5"/>
</dbReference>
<dbReference type="Pfam" id="PF05593">
    <property type="entry name" value="RHS_repeat"/>
    <property type="match status" value="5"/>
</dbReference>
<proteinExistence type="predicted"/>
<dbReference type="InterPro" id="IPR022385">
    <property type="entry name" value="Rhs_assc_core"/>
</dbReference>
<gene>
    <name evidence="4" type="ORF">DSCOOX_07200</name>
</gene>
<dbReference type="Pfam" id="PF20148">
    <property type="entry name" value="DUF6531"/>
    <property type="match status" value="1"/>
</dbReference>
<dbReference type="NCBIfam" id="TIGR01643">
    <property type="entry name" value="YD_repeat_2x"/>
    <property type="match status" value="10"/>
</dbReference>
<evidence type="ECO:0008006" key="6">
    <source>
        <dbReference type="Google" id="ProtNLM"/>
    </source>
</evidence>
<dbReference type="InterPro" id="IPR050708">
    <property type="entry name" value="T6SS_VgrG/RHS"/>
</dbReference>
<name>A0A5K8A5L9_9BACT</name>
<dbReference type="SUPFAM" id="SSF69304">
    <property type="entry name" value="Tricorn protease N-terminal domain"/>
    <property type="match status" value="1"/>
</dbReference>
<organism evidence="4 5">
    <name type="scientific">Desulfosarcina ovata subsp. ovata</name>
    <dbReference type="NCBI Taxonomy" id="2752305"/>
    <lineage>
        <taxon>Bacteria</taxon>
        <taxon>Pseudomonadati</taxon>
        <taxon>Thermodesulfobacteriota</taxon>
        <taxon>Desulfobacteria</taxon>
        <taxon>Desulfobacterales</taxon>
        <taxon>Desulfosarcinaceae</taxon>
        <taxon>Desulfosarcina</taxon>
    </lineage>
</organism>
<evidence type="ECO:0000256" key="1">
    <source>
        <dbReference type="ARBA" id="ARBA00022737"/>
    </source>
</evidence>
<evidence type="ECO:0000259" key="3">
    <source>
        <dbReference type="Pfam" id="PF25023"/>
    </source>
</evidence>
<keyword evidence="5" id="KW-1185">Reference proteome</keyword>
<reference evidence="4 5" key="1">
    <citation type="submission" date="2019-11" db="EMBL/GenBank/DDBJ databases">
        <title>Comparative genomics of hydrocarbon-degrading Desulfosarcina strains.</title>
        <authorList>
            <person name="Watanabe M."/>
            <person name="Kojima H."/>
            <person name="Fukui M."/>
        </authorList>
    </citation>
    <scope>NUCLEOTIDE SEQUENCE [LARGE SCALE GENOMIC DNA]</scope>
    <source>
        <strain evidence="5">oXyS1</strain>
    </source>
</reference>
<dbReference type="Pfam" id="PF25023">
    <property type="entry name" value="TEN_YD-shell"/>
    <property type="match status" value="2"/>
</dbReference>
<evidence type="ECO:0000313" key="4">
    <source>
        <dbReference type="EMBL" id="BBO87540.1"/>
    </source>
</evidence>
<evidence type="ECO:0000259" key="2">
    <source>
        <dbReference type="Pfam" id="PF20148"/>
    </source>
</evidence>
<dbReference type="PANTHER" id="PTHR32305:SF15">
    <property type="entry name" value="PROTEIN RHSA-RELATED"/>
    <property type="match status" value="1"/>
</dbReference>
<accession>A0A5K8A5L9</accession>
<keyword evidence="1" id="KW-0677">Repeat</keyword>
<sequence>MKMKVKTCSTINMRLIAIAAISMIIVALFSGTAVSRNWDWDQNHDCVEGGGGDEGWGKYGYDGVFRGGYTSKECCELYCKVCPVYANTGRYQKTYSDLTIPGIGPTLQIQRTYNSQEWSSSLLGYGWTFNFGRKLIISRDKTGERRIGVLLDTGEKNYYREDLDGTLTRLTEYGANYELIKSGSDTYTIGFSNGTWYDIRSDGKIEKITDKNQNEMVFEYNSVGCLSRITNASGNYIDFTIGANGKIANISDNFGRTIAYAYDENGNLVSVTDPMGHATQYVYNNKNYLVQIIDARGNTVEAISYDNNQPPRVTSLVEKGETYTITYFDDRTEKRDSQGHRWAYYYNDIGVIERIIDPLNNVKRNQLNKITATSIDWQEDLNGKRTTYIYDDFGNIISETDALGNTWTYTYRAGTDLLESETNPLNVVTLYEYDSRGNQTAMVLDSGGANESRWTFTYDAKGNRLSTSGPSGQTTTFTYDSNGMLLQVTDPLGAITTFNYDTFGNLTQQIDANGNITISTYDLNGRLLSATDALGYTISHTYDETGNRVSSVDALGNITNFAYDIHGNITQQTDAMGNTTTFNYNQQGKLIKIIDPLGNETAYSYDAIGNQLSMTDSLGHVTAYQYDAKGQLIRETDPNGNITQYNYDAIGRKLSFNDSQGGLTSFSYDAIGNLIELTDPKGNITSFEYDSQGHLIRKIRPMLEEESFQYDVSGRLIQKIDAKGQRCDYVYDIADRVIEIRYYADSSGDNLIKTVIFSYDNYGNLLSYDNGNVNANYTYDAINRKISETINYGNFSLTNRYSYNGNGLLINYTGPNEIPYQYSYNDINQIVAVSIPGLGDVVKSSFQWNHPQKIVFPGGVSRQLYYDTMQSIENIVAYNPLNNIIMNYSYEYDNARNVIVKNTEHGAYGYSYDSLYHLIQSSNPDLTYDTFAYDLAGNRISSGIGSNTWTYNANNQLTAYEDIAFFYDSNGSATIKNTSGSIETFTYNVENRLSNFARDNSNMSVEYSYDIFGRRIWKEVEGIRTYFHYAEQGLVGEYDSFGNELKTYGYAPDSNWTSDPLFMKQGNDYYWYQNDHLGTPQIMTNSNGDLVWSAKYSSFGFAITDGNSTVENNLRFGGQYFDHETGLHYNFHRYYDPKIGRYLKEDPIGTDGGINVYSYANSNPVNFIDPFGLIAKACVRRFAFGPVAYLFPPRHCYVSFSDGSTISYDNKNVGPDPAPNTWFKACFKIKDQKGKCTCTDKCIKDAMFKCDPSKYKFFSNNCCDCVRRSLKSCGCKVPLGISTANLGF</sequence>
<protein>
    <recommendedName>
        <fullName evidence="6">Type IV secretion protein Rhs</fullName>
    </recommendedName>
</protein>
<dbReference type="InterPro" id="IPR045351">
    <property type="entry name" value="DUF6531"/>
</dbReference>
<dbReference type="EMBL" id="AP021879">
    <property type="protein sequence ID" value="BBO87540.1"/>
    <property type="molecule type" value="Genomic_DNA"/>
</dbReference>
<dbReference type="NCBIfam" id="TIGR03696">
    <property type="entry name" value="Rhs_assc_core"/>
    <property type="match status" value="1"/>
</dbReference>
<feature type="domain" description="DUF6531" evidence="2">
    <location>
        <begin position="82"/>
        <end position="140"/>
    </location>
</feature>
<dbReference type="Proteomes" id="UP000422108">
    <property type="component" value="Chromosome"/>
</dbReference>